<gene>
    <name evidence="2" type="ORF">L596_018612</name>
</gene>
<comment type="caution">
    <text evidence="2">The sequence shown here is derived from an EMBL/GenBank/DDBJ whole genome shotgun (WGS) entry which is preliminary data.</text>
</comment>
<reference evidence="2 3" key="2">
    <citation type="journal article" date="2019" name="G3 (Bethesda)">
        <title>Hybrid Assembly of the Genome of the Entomopathogenic Nematode Steinernema carpocapsae Identifies the X-Chromosome.</title>
        <authorList>
            <person name="Serra L."/>
            <person name="Macchietto M."/>
            <person name="Macias-Munoz A."/>
            <person name="McGill C.J."/>
            <person name="Rodriguez I.M."/>
            <person name="Rodriguez B."/>
            <person name="Murad R."/>
            <person name="Mortazavi A."/>
        </authorList>
    </citation>
    <scope>NUCLEOTIDE SEQUENCE [LARGE SCALE GENOMIC DNA]</scope>
    <source>
        <strain evidence="2 3">ALL</strain>
    </source>
</reference>
<evidence type="ECO:0000313" key="3">
    <source>
        <dbReference type="Proteomes" id="UP000298663"/>
    </source>
</evidence>
<feature type="region of interest" description="Disordered" evidence="1">
    <location>
        <begin position="378"/>
        <end position="400"/>
    </location>
</feature>
<evidence type="ECO:0000256" key="1">
    <source>
        <dbReference type="SAM" id="MobiDB-lite"/>
    </source>
</evidence>
<name>A0A4U5N554_STECR</name>
<dbReference type="OrthoDB" id="74835at2759"/>
<evidence type="ECO:0000313" key="2">
    <source>
        <dbReference type="EMBL" id="TKR77687.1"/>
    </source>
</evidence>
<feature type="region of interest" description="Disordered" evidence="1">
    <location>
        <begin position="126"/>
        <end position="198"/>
    </location>
</feature>
<keyword evidence="3" id="KW-1185">Reference proteome</keyword>
<dbReference type="EMBL" id="AZBU02000005">
    <property type="protein sequence ID" value="TKR77687.1"/>
    <property type="molecule type" value="Genomic_DNA"/>
</dbReference>
<protein>
    <submittedName>
        <fullName evidence="2">Uncharacterized protein</fullName>
    </submittedName>
</protein>
<organism evidence="2 3">
    <name type="scientific">Steinernema carpocapsae</name>
    <name type="common">Entomopathogenic nematode</name>
    <dbReference type="NCBI Taxonomy" id="34508"/>
    <lineage>
        <taxon>Eukaryota</taxon>
        <taxon>Metazoa</taxon>
        <taxon>Ecdysozoa</taxon>
        <taxon>Nematoda</taxon>
        <taxon>Chromadorea</taxon>
        <taxon>Rhabditida</taxon>
        <taxon>Tylenchina</taxon>
        <taxon>Panagrolaimomorpha</taxon>
        <taxon>Strongyloidoidea</taxon>
        <taxon>Steinernematidae</taxon>
        <taxon>Steinernema</taxon>
    </lineage>
</organism>
<reference evidence="2 3" key="1">
    <citation type="journal article" date="2015" name="Genome Biol.">
        <title>Comparative genomics of Steinernema reveals deeply conserved gene regulatory networks.</title>
        <authorList>
            <person name="Dillman A.R."/>
            <person name="Macchietto M."/>
            <person name="Porter C.F."/>
            <person name="Rogers A."/>
            <person name="Williams B."/>
            <person name="Antoshechkin I."/>
            <person name="Lee M.M."/>
            <person name="Goodwin Z."/>
            <person name="Lu X."/>
            <person name="Lewis E.E."/>
            <person name="Goodrich-Blair H."/>
            <person name="Stock S.P."/>
            <person name="Adams B.J."/>
            <person name="Sternberg P.W."/>
            <person name="Mortazavi A."/>
        </authorList>
    </citation>
    <scope>NUCLEOTIDE SEQUENCE [LARGE SCALE GENOMIC DNA]</scope>
    <source>
        <strain evidence="2 3">ALL</strain>
    </source>
</reference>
<sequence length="400" mass="42467">MDPPDAGNGSDFDFDEMPEEGLVGGGAPHPDDIDAVNDETFGGEVSGMPDDLEKFAMQTASLRLDDVNAPDPLSLPMPAFSMFGEDLRPKDSQFDSNKGLKNIWEFNPATDKTYDLWGSIFDSPAVDSAPSTSNAPSFANIARGMSPGPIGSKPTARQQQNGSCQNVPPIGTPLNNGKPSGISPAKSHAESPLPSFPAGTGVLSLADLEKRMINEASMINRGAPPPGLSTSQYPPRPSFPPELAQKMFAAQSGMNRPPPHIPNAYAHAPPGRPWLPGFPMMPPPGMRVPPRDIPRSACHQVRICRSSLTPSTTTTIVITSLSTILKASTKCPLLLTTHVGRIVTRNLVCLRGERFPTSRSILTLGLCPARSASGSSRFNCSSATDPGTQRRMTSTTIIGS</sequence>
<feature type="compositionally biased region" description="Polar residues" evidence="1">
    <location>
        <begin position="155"/>
        <end position="166"/>
    </location>
</feature>
<proteinExistence type="predicted"/>
<dbReference type="Proteomes" id="UP000298663">
    <property type="component" value="Unassembled WGS sequence"/>
</dbReference>
<feature type="region of interest" description="Disordered" evidence="1">
    <location>
        <begin position="1"/>
        <end position="49"/>
    </location>
</feature>
<accession>A0A4U5N554</accession>
<dbReference type="AlphaFoldDB" id="A0A4U5N554"/>